<keyword evidence="2" id="KW-1133">Transmembrane helix</keyword>
<evidence type="ECO:0000313" key="6">
    <source>
        <dbReference type="Proteomes" id="UP000186922"/>
    </source>
</evidence>
<gene>
    <name evidence="5" type="primary">RvY_04192-1</name>
    <name evidence="5" type="synonym">RvY_04192.1</name>
    <name evidence="5" type="ORF">RvY_04192</name>
</gene>
<dbReference type="STRING" id="947166.A0A1D1UXM3"/>
<dbReference type="OrthoDB" id="5983572at2759"/>
<dbReference type="PANTHER" id="PTHR36902">
    <property type="entry name" value="ENRICHED IN SURFACE-LABELED PROTEOME PROTEIN 9"/>
    <property type="match status" value="1"/>
</dbReference>
<dbReference type="Pfam" id="PF25898">
    <property type="entry name" value="LolA_2nd_metazoa"/>
    <property type="match status" value="1"/>
</dbReference>
<feature type="chain" id="PRO_5008897749" description="LolA-like domain-containing protein" evidence="3">
    <location>
        <begin position="24"/>
        <end position="680"/>
    </location>
</feature>
<sequence length="680" mass="75429">MDTTRCGILSISWVLGLLCLINAEQGRLTDVPAWPFNYTECNPTSATKDEVPKLSTKFTIKIEGKTDNADSAPIMLFDSEGFYEEDGQRGATIVHQHGVKSIFLYDFISGRAYDIEGHKCQKEELYEKGCNAYAVFIAELAGHSNVTSRCNYTLGPVAYLGDTNFTVRNIPVRKWQQCVFDGRTNITFLSTYYYAKSGIQAPGGTEVKDGENPIRFESRALNGVPQGQSGPRVGSMNTYDFTYYQPSIDDESVFLPPEGTFCPDWMRENKTMPQMPDQFTLSMLNIAQNAKSVNNIRLNFDYRNQLVSFIADTVNGTHFPPVATRQNRTLYRTVHDYNSGLAFTMPVDVWLMGGRKCAISAITNSSLDAAGTTEGNNSVVHLRHAASLFGLNRTGWVYVGMKNFTNMPCYVWANQRNGTTQQTVTEMYWLHEDWTTNVTSVLMGIMQYVTRTDGTTKEVYQTIVSDYNTFPFQWRTFDVDACLKNGTSTLITFNVKVDNGTEVIQRMSSFETGMRNAISTLIDTTPLRLTDILIAKGDSNNSKQIWMTVLEWPQNITGSVANATIQRTGAQLIQDLQSRFVNQDLKLNVSYAGKTKVVTLNHGSFQTGPDLVRPTTPVTPTGSTTPAPPGPPQPQIEEGYSGGSMAGLAIAMIIIGGVAGLVAGFLLWKRNTGIAYQIYD</sequence>
<feature type="compositionally biased region" description="Low complexity" evidence="1">
    <location>
        <begin position="614"/>
        <end position="625"/>
    </location>
</feature>
<reference evidence="5 6" key="1">
    <citation type="journal article" date="2016" name="Nat. Commun.">
        <title>Extremotolerant tardigrade genome and improved radiotolerance of human cultured cells by tardigrade-unique protein.</title>
        <authorList>
            <person name="Hashimoto T."/>
            <person name="Horikawa D.D."/>
            <person name="Saito Y."/>
            <person name="Kuwahara H."/>
            <person name="Kozuka-Hata H."/>
            <person name="Shin-I T."/>
            <person name="Minakuchi Y."/>
            <person name="Ohishi K."/>
            <person name="Motoyama A."/>
            <person name="Aizu T."/>
            <person name="Enomoto A."/>
            <person name="Kondo K."/>
            <person name="Tanaka S."/>
            <person name="Hara Y."/>
            <person name="Koshikawa S."/>
            <person name="Sagara H."/>
            <person name="Miura T."/>
            <person name="Yokobori S."/>
            <person name="Miyagawa K."/>
            <person name="Suzuki Y."/>
            <person name="Kubo T."/>
            <person name="Oyama M."/>
            <person name="Kohara Y."/>
            <person name="Fujiyama A."/>
            <person name="Arakawa K."/>
            <person name="Katayama T."/>
            <person name="Toyoda A."/>
            <person name="Kunieda T."/>
        </authorList>
    </citation>
    <scope>NUCLEOTIDE SEQUENCE [LARGE SCALE GENOMIC DNA]</scope>
    <source>
        <strain evidence="5 6">YOKOZUNA-1</strain>
    </source>
</reference>
<proteinExistence type="predicted"/>
<evidence type="ECO:0000256" key="1">
    <source>
        <dbReference type="SAM" id="MobiDB-lite"/>
    </source>
</evidence>
<dbReference type="Proteomes" id="UP000186922">
    <property type="component" value="Unassembled WGS sequence"/>
</dbReference>
<comment type="caution">
    <text evidence="5">The sequence shown here is derived from an EMBL/GenBank/DDBJ whole genome shotgun (WGS) entry which is preliminary data.</text>
</comment>
<keyword evidence="2" id="KW-0472">Membrane</keyword>
<protein>
    <recommendedName>
        <fullName evidence="4">LolA-like domain-containing protein</fullName>
    </recommendedName>
</protein>
<evidence type="ECO:0000313" key="5">
    <source>
        <dbReference type="EMBL" id="GAU92047.1"/>
    </source>
</evidence>
<feature type="transmembrane region" description="Helical" evidence="2">
    <location>
        <begin position="645"/>
        <end position="668"/>
    </location>
</feature>
<feature type="domain" description="LolA-like" evidence="4">
    <location>
        <begin position="257"/>
        <end position="483"/>
    </location>
</feature>
<feature type="region of interest" description="Disordered" evidence="1">
    <location>
        <begin position="608"/>
        <end position="639"/>
    </location>
</feature>
<name>A0A1D1UXM3_RAMVA</name>
<dbReference type="EMBL" id="BDGG01000002">
    <property type="protein sequence ID" value="GAU92047.1"/>
    <property type="molecule type" value="Genomic_DNA"/>
</dbReference>
<keyword evidence="6" id="KW-1185">Reference proteome</keyword>
<evidence type="ECO:0000256" key="2">
    <source>
        <dbReference type="SAM" id="Phobius"/>
    </source>
</evidence>
<dbReference type="InterPro" id="IPR058831">
    <property type="entry name" value="LolA-like_dom_2nd"/>
</dbReference>
<evidence type="ECO:0000259" key="4">
    <source>
        <dbReference type="Pfam" id="PF25898"/>
    </source>
</evidence>
<evidence type="ECO:0000256" key="3">
    <source>
        <dbReference type="SAM" id="SignalP"/>
    </source>
</evidence>
<organism evidence="5 6">
    <name type="scientific">Ramazzottius varieornatus</name>
    <name type="common">Water bear</name>
    <name type="synonym">Tardigrade</name>
    <dbReference type="NCBI Taxonomy" id="947166"/>
    <lineage>
        <taxon>Eukaryota</taxon>
        <taxon>Metazoa</taxon>
        <taxon>Ecdysozoa</taxon>
        <taxon>Tardigrada</taxon>
        <taxon>Eutardigrada</taxon>
        <taxon>Parachela</taxon>
        <taxon>Hypsibioidea</taxon>
        <taxon>Ramazzottiidae</taxon>
        <taxon>Ramazzottius</taxon>
    </lineage>
</organism>
<dbReference type="PANTHER" id="PTHR36902:SF1">
    <property type="entry name" value="ENRICHED IN SURFACE-LABELED PROTEOME PROTEIN 9"/>
    <property type="match status" value="1"/>
</dbReference>
<keyword evidence="3" id="KW-0732">Signal</keyword>
<accession>A0A1D1UXM3</accession>
<feature type="signal peptide" evidence="3">
    <location>
        <begin position="1"/>
        <end position="23"/>
    </location>
</feature>
<dbReference type="AlphaFoldDB" id="A0A1D1UXM3"/>
<keyword evidence="2" id="KW-0812">Transmembrane</keyword>